<dbReference type="OrthoDB" id="5405745at2759"/>
<dbReference type="InParanoid" id="A0A0H2R514"/>
<evidence type="ECO:0000313" key="2">
    <source>
        <dbReference type="EMBL" id="KLO06909.1"/>
    </source>
</evidence>
<dbReference type="EMBL" id="KQ086174">
    <property type="protein sequence ID" value="KLO06909.1"/>
    <property type="molecule type" value="Genomic_DNA"/>
</dbReference>
<name>A0A0H2R514_9AGAM</name>
<feature type="signal peptide" evidence="1">
    <location>
        <begin position="1"/>
        <end position="28"/>
    </location>
</feature>
<dbReference type="FunCoup" id="A0A0H2R514">
    <property type="interactions" value="78"/>
</dbReference>
<accession>A0A0H2R514</accession>
<protein>
    <recommendedName>
        <fullName evidence="4">FZ domain-containing protein</fullName>
    </recommendedName>
</protein>
<keyword evidence="1" id="KW-0732">Signal</keyword>
<sequence>MTPNFMSKFLLLPRPLLFLLIHAGTLNAQNQVLVLNQSLSLVSNNLPNPPTFSIPASSTPLTISIAFCETPQQDGPRFFVTNDTGIGDPGPGSGGDVFEITVGENGMGNVTLDSISNGGTFAVTAGTSQLSFEVGLSDSGPLHSQLTSLPLLGDSTNNQALLFSPPFLPVNPSDPTYPNYTLPLGNITQPPPPDSSQTPNFTLILGPTTSFPTFDASNNVLSNNFPMTACALRNVSNLVVGESTNPPANAQASLWLRDSDGWRTQWIVSGLDSITNYTAYVVQDGTKIAGPTYFRTKTAIFSCPLVHSLPFCPSTSYSVPLPPPPGTAVTTYDASNFPSDVSDPLIQYMTNFTVTLLTFACGRDWYSPLQTCADCQRAYRTWLCAVQLPRCGEIPDTTTSASTPQSSSIDSGAQVVFPAVLSQPKGDIARNTNLPNATGDWVELLPCLESCNAADRACPNFLGFMCPVPRFNAASSYGVGFIDGDEKDKGSDWEQDGGMTGLSQDRWGHVWCNG</sequence>
<dbReference type="GO" id="GO:0005262">
    <property type="term" value="F:calcium channel activity"/>
    <property type="evidence" value="ECO:0007669"/>
    <property type="project" value="InterPro"/>
</dbReference>
<dbReference type="Proteomes" id="UP000053477">
    <property type="component" value="Unassembled WGS sequence"/>
</dbReference>
<dbReference type="GO" id="GO:0098703">
    <property type="term" value="P:calcium ion import across plasma membrane"/>
    <property type="evidence" value="ECO:0007669"/>
    <property type="project" value="InterPro"/>
</dbReference>
<evidence type="ECO:0008006" key="4">
    <source>
        <dbReference type="Google" id="ProtNLM"/>
    </source>
</evidence>
<dbReference type="Pfam" id="PF12929">
    <property type="entry name" value="Mid1"/>
    <property type="match status" value="1"/>
</dbReference>
<gene>
    <name evidence="2" type="ORF">SCHPADRAFT_860859</name>
</gene>
<reference evidence="2 3" key="1">
    <citation type="submission" date="2015-04" db="EMBL/GenBank/DDBJ databases">
        <title>Complete genome sequence of Schizopora paradoxa KUC8140, a cosmopolitan wood degrader in East Asia.</title>
        <authorList>
            <consortium name="DOE Joint Genome Institute"/>
            <person name="Min B."/>
            <person name="Park H."/>
            <person name="Jang Y."/>
            <person name="Kim J.-J."/>
            <person name="Kim K.H."/>
            <person name="Pangilinan J."/>
            <person name="Lipzen A."/>
            <person name="Riley R."/>
            <person name="Grigoriev I.V."/>
            <person name="Spatafora J.W."/>
            <person name="Choi I.-G."/>
        </authorList>
    </citation>
    <scope>NUCLEOTIDE SEQUENCE [LARGE SCALE GENOMIC DNA]</scope>
    <source>
        <strain evidence="2 3">KUC8140</strain>
    </source>
</reference>
<feature type="chain" id="PRO_5005201682" description="FZ domain-containing protein" evidence="1">
    <location>
        <begin position="29"/>
        <end position="514"/>
    </location>
</feature>
<dbReference type="STRING" id="27342.A0A0H2R514"/>
<evidence type="ECO:0000256" key="1">
    <source>
        <dbReference type="SAM" id="SignalP"/>
    </source>
</evidence>
<keyword evidence="3" id="KW-1185">Reference proteome</keyword>
<dbReference type="PANTHER" id="PTHR39142:SF1">
    <property type="entry name" value="AEL197CP"/>
    <property type="match status" value="1"/>
</dbReference>
<evidence type="ECO:0000313" key="3">
    <source>
        <dbReference type="Proteomes" id="UP000053477"/>
    </source>
</evidence>
<organism evidence="2 3">
    <name type="scientific">Schizopora paradoxa</name>
    <dbReference type="NCBI Taxonomy" id="27342"/>
    <lineage>
        <taxon>Eukaryota</taxon>
        <taxon>Fungi</taxon>
        <taxon>Dikarya</taxon>
        <taxon>Basidiomycota</taxon>
        <taxon>Agaricomycotina</taxon>
        <taxon>Agaricomycetes</taxon>
        <taxon>Hymenochaetales</taxon>
        <taxon>Schizoporaceae</taxon>
        <taxon>Schizopora</taxon>
    </lineage>
</organism>
<proteinExistence type="predicted"/>
<dbReference type="PANTHER" id="PTHR39142">
    <property type="entry name" value="MID1P"/>
    <property type="match status" value="1"/>
</dbReference>
<dbReference type="AlphaFoldDB" id="A0A0H2R514"/>
<dbReference type="InterPro" id="IPR024338">
    <property type="entry name" value="MID1/Yam8"/>
</dbReference>